<dbReference type="Gene3D" id="1.10.260.40">
    <property type="entry name" value="lambda repressor-like DNA-binding domains"/>
    <property type="match status" value="1"/>
</dbReference>
<feature type="domain" description="HTH cro/C1-type" evidence="1">
    <location>
        <begin position="18"/>
        <end position="71"/>
    </location>
</feature>
<organism evidence="2 3">
    <name type="scientific">Streptomyces longisporoflavus</name>
    <dbReference type="NCBI Taxonomy" id="28044"/>
    <lineage>
        <taxon>Bacteria</taxon>
        <taxon>Bacillati</taxon>
        <taxon>Actinomycetota</taxon>
        <taxon>Actinomycetes</taxon>
        <taxon>Kitasatosporales</taxon>
        <taxon>Streptomycetaceae</taxon>
        <taxon>Streptomyces</taxon>
    </lineage>
</organism>
<dbReference type="InterPro" id="IPR001387">
    <property type="entry name" value="Cro/C1-type_HTH"/>
</dbReference>
<dbReference type="CDD" id="cd00093">
    <property type="entry name" value="HTH_XRE"/>
    <property type="match status" value="1"/>
</dbReference>
<proteinExistence type="predicted"/>
<evidence type="ECO:0000259" key="1">
    <source>
        <dbReference type="PROSITE" id="PS50943"/>
    </source>
</evidence>
<dbReference type="SMART" id="SM00530">
    <property type="entry name" value="HTH_XRE"/>
    <property type="match status" value="1"/>
</dbReference>
<dbReference type="Proteomes" id="UP001610818">
    <property type="component" value="Unassembled WGS sequence"/>
</dbReference>
<accession>A0ABW7QV44</accession>
<dbReference type="InterPro" id="IPR043917">
    <property type="entry name" value="DUF5753"/>
</dbReference>
<dbReference type="Pfam" id="PF19054">
    <property type="entry name" value="DUF5753"/>
    <property type="match status" value="1"/>
</dbReference>
<gene>
    <name evidence="2" type="ORF">ACH4F9_25490</name>
</gene>
<dbReference type="Pfam" id="PF13560">
    <property type="entry name" value="HTH_31"/>
    <property type="match status" value="1"/>
</dbReference>
<dbReference type="RefSeq" id="WP_397715041.1">
    <property type="nucleotide sequence ID" value="NZ_JBIRGN010000004.1"/>
</dbReference>
<dbReference type="EMBL" id="JBIRGQ010000004">
    <property type="protein sequence ID" value="MFH8548374.1"/>
    <property type="molecule type" value="Genomic_DNA"/>
</dbReference>
<sequence>MPQSEMPTMRSRRLGAELRRLRSDAGLKVQDAADALECGQPKISQIETGKRGIRQLDLTTLLNLYGVKDEQQRSNLKRLARDIHKVDWWSGQGPLLSGDLRDYLTLEADSSLIRSYEPMVLPGLLQTEAYMRQIFTAGAEADRVETLVQTRMRRKDLLHGTSEFRLRVIIDAPALHRISGPAELIRQQFQHLIEVGNQANVTVQILPLNITLPPAQYAPYTVFTLHGEPPIEVTWLEHMTGGTLLEQRPDVQVYTKAWDDLTAAALSPAESRQYILDHMKGESGS</sequence>
<reference evidence="2 3" key="1">
    <citation type="submission" date="2024-10" db="EMBL/GenBank/DDBJ databases">
        <title>The Natural Products Discovery Center: Release of the First 8490 Sequenced Strains for Exploring Actinobacteria Biosynthetic Diversity.</title>
        <authorList>
            <person name="Kalkreuter E."/>
            <person name="Kautsar S.A."/>
            <person name="Yang D."/>
            <person name="Bader C.D."/>
            <person name="Teijaro C.N."/>
            <person name="Fluegel L."/>
            <person name="Davis C.M."/>
            <person name="Simpson J.R."/>
            <person name="Lauterbach L."/>
            <person name="Steele A.D."/>
            <person name="Gui C."/>
            <person name="Meng S."/>
            <person name="Li G."/>
            <person name="Viehrig K."/>
            <person name="Ye F."/>
            <person name="Su P."/>
            <person name="Kiefer A.F."/>
            <person name="Nichols A."/>
            <person name="Cepeda A.J."/>
            <person name="Yan W."/>
            <person name="Fan B."/>
            <person name="Jiang Y."/>
            <person name="Adhikari A."/>
            <person name="Zheng C.-J."/>
            <person name="Schuster L."/>
            <person name="Cowan T.M."/>
            <person name="Smanski M.J."/>
            <person name="Chevrette M.G."/>
            <person name="De Carvalho L.P.S."/>
            <person name="Shen B."/>
        </authorList>
    </citation>
    <scope>NUCLEOTIDE SEQUENCE [LARGE SCALE GENOMIC DNA]</scope>
    <source>
        <strain evidence="2 3">NPDC017990</strain>
    </source>
</reference>
<dbReference type="PROSITE" id="PS50943">
    <property type="entry name" value="HTH_CROC1"/>
    <property type="match status" value="1"/>
</dbReference>
<evidence type="ECO:0000313" key="3">
    <source>
        <dbReference type="Proteomes" id="UP001610818"/>
    </source>
</evidence>
<dbReference type="SUPFAM" id="SSF47413">
    <property type="entry name" value="lambda repressor-like DNA-binding domains"/>
    <property type="match status" value="1"/>
</dbReference>
<name>A0ABW7QV44_9ACTN</name>
<comment type="caution">
    <text evidence="2">The sequence shown here is derived from an EMBL/GenBank/DDBJ whole genome shotgun (WGS) entry which is preliminary data.</text>
</comment>
<evidence type="ECO:0000313" key="2">
    <source>
        <dbReference type="EMBL" id="MFH8548374.1"/>
    </source>
</evidence>
<protein>
    <submittedName>
        <fullName evidence="2">Helix-turn-helix domain-containing protein</fullName>
    </submittedName>
</protein>
<keyword evidence="3" id="KW-1185">Reference proteome</keyword>
<dbReference type="InterPro" id="IPR010982">
    <property type="entry name" value="Lambda_DNA-bd_dom_sf"/>
</dbReference>